<dbReference type="GO" id="GO:0016853">
    <property type="term" value="F:isomerase activity"/>
    <property type="evidence" value="ECO:0007669"/>
    <property type="project" value="UniProtKB-KW"/>
</dbReference>
<dbReference type="Gene3D" id="1.10.12.10">
    <property type="entry name" value="Lyase 2-enoyl-coa Hydratase, Chain A, domain 2"/>
    <property type="match status" value="1"/>
</dbReference>
<dbReference type="InterPro" id="IPR045002">
    <property type="entry name" value="Ech1-like"/>
</dbReference>
<dbReference type="InterPro" id="IPR014748">
    <property type="entry name" value="Enoyl-CoA_hydra_C"/>
</dbReference>
<evidence type="ECO:0000256" key="4">
    <source>
        <dbReference type="ARBA" id="ARBA00022832"/>
    </source>
</evidence>
<comment type="pathway">
    <text evidence="2">Lipid metabolism; fatty acid beta-oxidation.</text>
</comment>
<keyword evidence="6" id="KW-0443">Lipid metabolism</keyword>
<dbReference type="Gene3D" id="3.90.226.10">
    <property type="entry name" value="2-enoyl-CoA Hydratase, Chain A, domain 1"/>
    <property type="match status" value="1"/>
</dbReference>
<evidence type="ECO:0000256" key="8">
    <source>
        <dbReference type="ARBA" id="ARBA00023235"/>
    </source>
</evidence>
<gene>
    <name evidence="11" type="ORF">SAMN04490205_4226</name>
    <name evidence="10" type="ORF">TU79_18685</name>
</gene>
<dbReference type="PATRIC" id="fig|200450.4.peg.671"/>
<reference evidence="11 13" key="2">
    <citation type="submission" date="2016-10" db="EMBL/GenBank/DDBJ databases">
        <authorList>
            <person name="Varghese N."/>
            <person name="Submissions S."/>
        </authorList>
    </citation>
    <scope>NUCLEOTIDE SEQUENCE [LARGE SCALE GENOMIC DNA]</scope>
    <source>
        <strain evidence="11 13">BS3111</strain>
    </source>
</reference>
<dbReference type="AlphaFoldDB" id="A0A0R2ZC99"/>
<proteinExistence type="inferred from homology"/>
<dbReference type="RefSeq" id="WP_057009361.1">
    <property type="nucleotide sequence ID" value="NZ_JYLK01000013.1"/>
</dbReference>
<dbReference type="SUPFAM" id="SSF52096">
    <property type="entry name" value="ClpP/crotonase"/>
    <property type="match status" value="1"/>
</dbReference>
<protein>
    <submittedName>
        <fullName evidence="10">Enoyl-CoA hydratase</fullName>
    </submittedName>
</protein>
<evidence type="ECO:0000256" key="1">
    <source>
        <dbReference type="ARBA" id="ARBA00004275"/>
    </source>
</evidence>
<keyword evidence="5" id="KW-0007">Acetylation</keyword>
<sequence>MSEYQAFVVELSGNVAHVQINRPEKINAMNAAFWREIVEIFQWVEDTDAVRAVVLSGAGKHFSSGIDLMLLAQVANDLGKDVGRNARLLRRKILELQASFNAVDNCRKPVLAAIQGYCIGGAIDLISACDMRYAAEDAQFSIKEVDIGMAADVGTLQRLPRIVGDGMLRELAYTGRQFGAEEARSIGLVNRVYSDHASLLAGVLEIAREIAAKSPIAVTGTKAMISYMRDHSINDGLEYVATWNAAMLQSNDLRVAIAAHMSKQKPDFVD</sequence>
<dbReference type="GO" id="GO:0005737">
    <property type="term" value="C:cytoplasm"/>
    <property type="evidence" value="ECO:0007669"/>
    <property type="project" value="UniProtKB-ARBA"/>
</dbReference>
<evidence type="ECO:0000256" key="5">
    <source>
        <dbReference type="ARBA" id="ARBA00022990"/>
    </source>
</evidence>
<evidence type="ECO:0000313" key="10">
    <source>
        <dbReference type="EMBL" id="KRP58784.1"/>
    </source>
</evidence>
<keyword evidence="4" id="KW-0276">Fatty acid metabolism</keyword>
<evidence type="ECO:0000256" key="2">
    <source>
        <dbReference type="ARBA" id="ARBA00005005"/>
    </source>
</evidence>
<dbReference type="PANTHER" id="PTHR43149:SF1">
    <property type="entry name" value="DELTA(3,5)-DELTA(2,4)-DIENOYL-COA ISOMERASE, MITOCHONDRIAL"/>
    <property type="match status" value="1"/>
</dbReference>
<evidence type="ECO:0000313" key="12">
    <source>
        <dbReference type="Proteomes" id="UP000052019"/>
    </source>
</evidence>
<dbReference type="FunFam" id="1.10.12.10:FF:000004">
    <property type="entry name" value="Delta3,5-delta2,4-dienoyl-CoA isomerase"/>
    <property type="match status" value="1"/>
</dbReference>
<name>A0A0R2ZC99_9PSED</name>
<dbReference type="Pfam" id="PF00378">
    <property type="entry name" value="ECH_1"/>
    <property type="match status" value="1"/>
</dbReference>
<evidence type="ECO:0000256" key="6">
    <source>
        <dbReference type="ARBA" id="ARBA00023098"/>
    </source>
</evidence>
<dbReference type="PANTHER" id="PTHR43149">
    <property type="entry name" value="ENOYL-COA HYDRATASE"/>
    <property type="match status" value="1"/>
</dbReference>
<dbReference type="OrthoDB" id="4608673at2"/>
<evidence type="ECO:0000313" key="11">
    <source>
        <dbReference type="EMBL" id="SDS95712.1"/>
    </source>
</evidence>
<dbReference type="InterPro" id="IPR029045">
    <property type="entry name" value="ClpP/crotonase-like_dom_sf"/>
</dbReference>
<reference evidence="10 12" key="1">
    <citation type="submission" date="2015-02" db="EMBL/GenBank/DDBJ databases">
        <title>Two Pseudomonas sp. nov. isolated from raw milk.</title>
        <authorList>
            <person name="Wenning M."/>
            <person name="von Neubeck M."/>
            <person name="Huptas C."/>
            <person name="Scherer S."/>
        </authorList>
    </citation>
    <scope>NUCLEOTIDE SEQUENCE [LARGE SCALE GENOMIC DNA]</scope>
    <source>
        <strain evidence="10 12">DSM 14937</strain>
    </source>
</reference>
<keyword evidence="8" id="KW-0413">Isomerase</keyword>
<evidence type="ECO:0000256" key="9">
    <source>
        <dbReference type="RuleBase" id="RU003707"/>
    </source>
</evidence>
<dbReference type="FunFam" id="3.90.226.10:FF:000024">
    <property type="entry name" value="Delta3,5-delta2,4-dienoyl-CoA isomerase"/>
    <property type="match status" value="1"/>
</dbReference>
<dbReference type="Proteomes" id="UP000183126">
    <property type="component" value="Chromosome I"/>
</dbReference>
<dbReference type="EMBL" id="JYLK01000013">
    <property type="protein sequence ID" value="KRP58784.1"/>
    <property type="molecule type" value="Genomic_DNA"/>
</dbReference>
<dbReference type="InterPro" id="IPR018376">
    <property type="entry name" value="Enoyl-CoA_hyd/isom_CS"/>
</dbReference>
<accession>A0A0R2ZC99</accession>
<comment type="subcellular location">
    <subcellularLocation>
        <location evidence="1">Peroxisome</location>
    </subcellularLocation>
</comment>
<keyword evidence="7" id="KW-0576">Peroxisome</keyword>
<dbReference type="EMBL" id="LT629760">
    <property type="protein sequence ID" value="SDS95712.1"/>
    <property type="molecule type" value="Genomic_DNA"/>
</dbReference>
<keyword evidence="13" id="KW-1185">Reference proteome</keyword>
<dbReference type="PROSITE" id="PS00166">
    <property type="entry name" value="ENOYL_COA_HYDRATASE"/>
    <property type="match status" value="1"/>
</dbReference>
<evidence type="ECO:0000313" key="13">
    <source>
        <dbReference type="Proteomes" id="UP000183126"/>
    </source>
</evidence>
<dbReference type="GO" id="GO:0006635">
    <property type="term" value="P:fatty acid beta-oxidation"/>
    <property type="evidence" value="ECO:0007669"/>
    <property type="project" value="UniProtKB-UniPathway"/>
</dbReference>
<organism evidence="10 12">
    <name type="scientific">Pseudomonas trivialis</name>
    <dbReference type="NCBI Taxonomy" id="200450"/>
    <lineage>
        <taxon>Bacteria</taxon>
        <taxon>Pseudomonadati</taxon>
        <taxon>Pseudomonadota</taxon>
        <taxon>Gammaproteobacteria</taxon>
        <taxon>Pseudomonadales</taxon>
        <taxon>Pseudomonadaceae</taxon>
        <taxon>Pseudomonas</taxon>
    </lineage>
</organism>
<dbReference type="NCBIfam" id="NF004794">
    <property type="entry name" value="PRK06142.1"/>
    <property type="match status" value="1"/>
</dbReference>
<dbReference type="CDD" id="cd06558">
    <property type="entry name" value="crotonase-like"/>
    <property type="match status" value="1"/>
</dbReference>
<dbReference type="Proteomes" id="UP000052019">
    <property type="component" value="Unassembled WGS sequence"/>
</dbReference>
<comment type="similarity">
    <text evidence="3 9">Belongs to the enoyl-CoA hydratase/isomerase family.</text>
</comment>
<evidence type="ECO:0000256" key="7">
    <source>
        <dbReference type="ARBA" id="ARBA00023140"/>
    </source>
</evidence>
<evidence type="ECO:0000256" key="3">
    <source>
        <dbReference type="ARBA" id="ARBA00005254"/>
    </source>
</evidence>
<dbReference type="InterPro" id="IPR001753">
    <property type="entry name" value="Enoyl-CoA_hydra/iso"/>
</dbReference>
<dbReference type="UniPathway" id="UPA00659"/>